<evidence type="ECO:0000313" key="2">
    <source>
        <dbReference type="Proteomes" id="UP000075655"/>
    </source>
</evidence>
<accession>A0A149RUI2</accession>
<evidence type="ECO:0000313" key="1">
    <source>
        <dbReference type="EMBL" id="KXV18119.1"/>
    </source>
</evidence>
<comment type="caution">
    <text evidence="1">The sequence shown here is derived from an EMBL/GenBank/DDBJ whole genome shotgun (WGS) entry which is preliminary data.</text>
</comment>
<proteinExistence type="predicted"/>
<dbReference type="EMBL" id="LHZG01000172">
    <property type="protein sequence ID" value="KXV18119.1"/>
    <property type="molecule type" value="Genomic_DNA"/>
</dbReference>
<dbReference type="RefSeq" id="WP_061500337.1">
    <property type="nucleotide sequence ID" value="NZ_LHZG01000172.1"/>
</dbReference>
<name>A0A149RUI2_GLUOY</name>
<reference evidence="1 2" key="1">
    <citation type="submission" date="2015-06" db="EMBL/GenBank/DDBJ databases">
        <title>Improved classification and identification of acetic acid bacteria using matrix-assisted laser desorption/ionization time-of-flight mass spectrometry; Gluconobacter nephelii and Gluconobacter uchimurae are later heterotypic synonyms of Gluconobacter japonicus and Gluconobacter oxydans, respectively.</title>
        <authorList>
            <person name="Li L."/>
            <person name="Cleenwerck I."/>
            <person name="De Vuyst L."/>
            <person name="Vandamme P."/>
        </authorList>
    </citation>
    <scope>NUCLEOTIDE SEQUENCE [LARGE SCALE GENOMIC DNA]</scope>
    <source>
        <strain evidence="1 2">LMG 1676</strain>
    </source>
</reference>
<dbReference type="AlphaFoldDB" id="A0A149RUI2"/>
<dbReference type="Proteomes" id="UP000075655">
    <property type="component" value="Unassembled WGS sequence"/>
</dbReference>
<dbReference type="PATRIC" id="fig|442.8.peg.1050"/>
<organism evidence="1 2">
    <name type="scientific">Gluconobacter oxydans</name>
    <name type="common">Gluconobacter suboxydans</name>
    <dbReference type="NCBI Taxonomy" id="442"/>
    <lineage>
        <taxon>Bacteria</taxon>
        <taxon>Pseudomonadati</taxon>
        <taxon>Pseudomonadota</taxon>
        <taxon>Alphaproteobacteria</taxon>
        <taxon>Acetobacterales</taxon>
        <taxon>Acetobacteraceae</taxon>
        <taxon>Gluconobacter</taxon>
    </lineage>
</organism>
<gene>
    <name evidence="1" type="ORF">AD934_09255</name>
</gene>
<sequence>MKQSKSRLSWQAVTLILWRQDTEAIKVWKRAGVGSSAPEVFCEAQTPEGLVQGVVIGGDRLNDAWDRDGELIVFTRKSTIVRLNGPELPTLTLSACPKAFEDVMMYNDTRSTACQHIDQMVLKSGLTFNMLGHEKASAIWMDHARRLGCTDPEAPEMPVPHQLVWLGSGLNRALALVIAGRWDGPHEGFNLYHPLTLFTDSSNVVAVEDPVASEVYPVEQVPA</sequence>
<protein>
    <submittedName>
        <fullName evidence="1">Uncharacterized protein</fullName>
    </submittedName>
</protein>